<accession>A0A2W7HTZ5</accession>
<dbReference type="AlphaFoldDB" id="A0A2W7HTZ5"/>
<evidence type="ECO:0008006" key="3">
    <source>
        <dbReference type="Google" id="ProtNLM"/>
    </source>
</evidence>
<organism evidence="1 2">
    <name type="scientific">Mesonia algae</name>
    <dbReference type="NCBI Taxonomy" id="213248"/>
    <lineage>
        <taxon>Bacteria</taxon>
        <taxon>Pseudomonadati</taxon>
        <taxon>Bacteroidota</taxon>
        <taxon>Flavobacteriia</taxon>
        <taxon>Flavobacteriales</taxon>
        <taxon>Flavobacteriaceae</taxon>
        <taxon>Mesonia</taxon>
    </lineage>
</organism>
<evidence type="ECO:0000313" key="2">
    <source>
        <dbReference type="Proteomes" id="UP000249542"/>
    </source>
</evidence>
<evidence type="ECO:0000313" key="1">
    <source>
        <dbReference type="EMBL" id="PZW36947.1"/>
    </source>
</evidence>
<gene>
    <name evidence="1" type="ORF">LX95_02915</name>
</gene>
<protein>
    <recommendedName>
        <fullName evidence="3">HNH endonuclease</fullName>
    </recommendedName>
</protein>
<sequence>MHATSHIQDRYVQPEPTMKKPTIGKCKLCKETKELNFEHIPPRSAYNKETRYYTVNQLDYLKNAKEYAFEGLKPKSKKHQGGLGNYSFCENCNGFLGSNYVRTYKKFAQIAMRIILSNDKKIKSYEFDISDINLLNFLKQITAIFIASNSLLFTESYPELIEFVRNKNQNELPNRYRFYMYLNNEGQARNGHIHFTNHYGTVCEFAFPPFGFVLSFDNPNQLMKLSEITNFKYYDKINMVNKLPIILNKYPTYYPIPLDFRSENELNGST</sequence>
<keyword evidence="2" id="KW-1185">Reference proteome</keyword>
<reference evidence="1 2" key="1">
    <citation type="submission" date="2018-06" db="EMBL/GenBank/DDBJ databases">
        <title>Genomic Encyclopedia of Archaeal and Bacterial Type Strains, Phase II (KMG-II): from individual species to whole genera.</title>
        <authorList>
            <person name="Goeker M."/>
        </authorList>
    </citation>
    <scope>NUCLEOTIDE SEQUENCE [LARGE SCALE GENOMIC DNA]</scope>
    <source>
        <strain evidence="1 2">DSM 15361</strain>
    </source>
</reference>
<name>A0A2W7HTZ5_9FLAO</name>
<dbReference type="EMBL" id="QKYV01000026">
    <property type="protein sequence ID" value="PZW36947.1"/>
    <property type="molecule type" value="Genomic_DNA"/>
</dbReference>
<dbReference type="Proteomes" id="UP000249542">
    <property type="component" value="Unassembled WGS sequence"/>
</dbReference>
<proteinExistence type="predicted"/>
<comment type="caution">
    <text evidence="1">The sequence shown here is derived from an EMBL/GenBank/DDBJ whole genome shotgun (WGS) entry which is preliminary data.</text>
</comment>